<dbReference type="InterPro" id="IPR035976">
    <property type="entry name" value="Sushi/SCR/CCP_sf"/>
</dbReference>
<dbReference type="SUPFAM" id="SSF57535">
    <property type="entry name" value="Complement control module/SCR domain"/>
    <property type="match status" value="1"/>
</dbReference>
<proteinExistence type="predicted"/>
<dbReference type="InterPro" id="IPR000436">
    <property type="entry name" value="Sushi_SCR_CCP_dom"/>
</dbReference>
<keyword evidence="2" id="KW-0812">Transmembrane</keyword>
<feature type="transmembrane region" description="Helical" evidence="2">
    <location>
        <begin position="7"/>
        <end position="29"/>
    </location>
</feature>
<protein>
    <recommendedName>
        <fullName evidence="3">Sushi domain-containing protein</fullName>
    </recommendedName>
</protein>
<keyword evidence="5" id="KW-1185">Reference proteome</keyword>
<keyword evidence="1" id="KW-1015">Disulfide bond</keyword>
<dbReference type="AlphaFoldDB" id="A0A7R9KUX9"/>
<reference evidence="4" key="1">
    <citation type="submission" date="2020-11" db="EMBL/GenBank/DDBJ databases">
        <authorList>
            <person name="Tran Van P."/>
        </authorList>
    </citation>
    <scope>NUCLEOTIDE SEQUENCE</scope>
</reference>
<gene>
    <name evidence="4" type="ORF">OSB1V03_LOCUS8952</name>
</gene>
<name>A0A7R9KUX9_9ACAR</name>
<dbReference type="Proteomes" id="UP000759131">
    <property type="component" value="Unassembled WGS sequence"/>
</dbReference>
<evidence type="ECO:0000259" key="3">
    <source>
        <dbReference type="SMART" id="SM00032"/>
    </source>
</evidence>
<keyword evidence="2" id="KW-0472">Membrane</keyword>
<dbReference type="SMART" id="SM00032">
    <property type="entry name" value="CCP"/>
    <property type="match status" value="1"/>
</dbReference>
<keyword evidence="2" id="KW-1133">Transmembrane helix</keyword>
<accession>A0A7R9KUX9</accession>
<sequence>MAAISKYIRAGSFGSLIFTIWLANSLFWIQLFGNEFLSNLANPPLRSINSIEDIGPEITYQDKYSYNIYDPEMIKKIYHGNYVFILAEAHLGIFARLHPTLAFHKSSENSMLTIMAETGQTLDRNRFGDKLIRDHFDDNDQDSSDTDFSHWIPTCYINKINTEINVWGRCGRPALPLHAVLTGIAAEQKYFNDNQTVRIECRGNGNEFPYYGQQIQCRSGQWTGPSIHCGKVYTKVYYGRILSAQLINLDIYDCSQTLVISQPIVMDVDDGDSADGHLYRQTLHRNSYHMSRVGVNTDVGADGQSCYQFRFSFNESVNIWYMFLGIAYRFEQNHTQQSWVLPTVRPYINKYRICQTLRTSATSSTTSGNSTYYLNGYYFVCDVIVADILPLDDRVDTIDVIIDTEGRVAEVSIDGLYLVQTLDTRLNPPKTDKPIQNWTSASIVLMLSVWMTLRRYTRRVSRQLSIAREALVLNSGHKYRVSVTDTFNEVYADITEYNKYNEPYSDINQELDDPVYNNLITSRSFIVKYLSILPTKQWLDNNLYSK</sequence>
<evidence type="ECO:0000313" key="4">
    <source>
        <dbReference type="EMBL" id="CAD7628531.1"/>
    </source>
</evidence>
<dbReference type="EMBL" id="OC860379">
    <property type="protein sequence ID" value="CAD7628531.1"/>
    <property type="molecule type" value="Genomic_DNA"/>
</dbReference>
<feature type="domain" description="Sushi" evidence="3">
    <location>
        <begin position="170"/>
        <end position="229"/>
    </location>
</feature>
<dbReference type="Gene3D" id="2.10.70.10">
    <property type="entry name" value="Complement Module, domain 1"/>
    <property type="match status" value="1"/>
</dbReference>
<evidence type="ECO:0000256" key="2">
    <source>
        <dbReference type="SAM" id="Phobius"/>
    </source>
</evidence>
<organism evidence="4">
    <name type="scientific">Medioppia subpectinata</name>
    <dbReference type="NCBI Taxonomy" id="1979941"/>
    <lineage>
        <taxon>Eukaryota</taxon>
        <taxon>Metazoa</taxon>
        <taxon>Ecdysozoa</taxon>
        <taxon>Arthropoda</taxon>
        <taxon>Chelicerata</taxon>
        <taxon>Arachnida</taxon>
        <taxon>Acari</taxon>
        <taxon>Acariformes</taxon>
        <taxon>Sarcoptiformes</taxon>
        <taxon>Oribatida</taxon>
        <taxon>Brachypylina</taxon>
        <taxon>Oppioidea</taxon>
        <taxon>Oppiidae</taxon>
        <taxon>Medioppia</taxon>
    </lineage>
</organism>
<evidence type="ECO:0000313" key="5">
    <source>
        <dbReference type="Proteomes" id="UP000759131"/>
    </source>
</evidence>
<dbReference type="EMBL" id="CAJPIZ010005804">
    <property type="protein sequence ID" value="CAG2108961.1"/>
    <property type="molecule type" value="Genomic_DNA"/>
</dbReference>
<evidence type="ECO:0000256" key="1">
    <source>
        <dbReference type="ARBA" id="ARBA00023157"/>
    </source>
</evidence>